<proteinExistence type="predicted"/>
<name>A0AC58SEQ6_TOBAC</name>
<dbReference type="Proteomes" id="UP000790787">
    <property type="component" value="Chromosome 12"/>
</dbReference>
<organism evidence="1 2">
    <name type="scientific">Nicotiana tabacum</name>
    <name type="common">Common tobacco</name>
    <dbReference type="NCBI Taxonomy" id="4097"/>
    <lineage>
        <taxon>Eukaryota</taxon>
        <taxon>Viridiplantae</taxon>
        <taxon>Streptophyta</taxon>
        <taxon>Embryophyta</taxon>
        <taxon>Tracheophyta</taxon>
        <taxon>Spermatophyta</taxon>
        <taxon>Magnoliopsida</taxon>
        <taxon>eudicotyledons</taxon>
        <taxon>Gunneridae</taxon>
        <taxon>Pentapetalae</taxon>
        <taxon>asterids</taxon>
        <taxon>lamiids</taxon>
        <taxon>Solanales</taxon>
        <taxon>Solanaceae</taxon>
        <taxon>Nicotianoideae</taxon>
        <taxon>Nicotianeae</taxon>
        <taxon>Nicotiana</taxon>
    </lineage>
</organism>
<evidence type="ECO:0000313" key="1">
    <source>
        <dbReference type="Proteomes" id="UP000790787"/>
    </source>
</evidence>
<sequence>MIFENVVQFRKALQTYFIQKHVNLKLKPNERERVRANCTKKGCPWHILGSIEGSTGNFRVITYYPVHKCYKKTRNKMCNPPWIAKNFKDRIISEPQIKLHQIQALIRKAYGLYVSKTSRIRAKMIVMKENMGDYKKEFARLHDYAEMLKSTNPGTIVVIRTSKNAEPGKVVFIGIYVCLEALKTGWLEGCRNIIGFNGTFLKETCKGELFSCISKCLKHDLNLTETEGEGLTDMSDMQKGLHLAITQLLPNIEMRWCARHIWTNWKQTWLDEERRKHFWQSYFKEHSKCDVVENNMCETFNSWILGARHKSIITMLEEIRIKCMERMNSMKEFSGKWVGDISPMAMEILGENAQRAAKYEVKFNGETWYEIQDGPYKHVVDFRRSSCTCRLWQLKGILCAHAIIAMHYKNYEVEPYVDHWYRKDTYLKEGQRKKGRKVADEPKKKFGKGTRIRRQMRCSLYKTLGHNKKGCPSARNQGGRAGTSSVGGETAENASSTASGGRDGTSGSASAAVITSTMESGTFTQPITDPSTQQSTNVAGGPKRKTNEPRRGGENVGSKRPKAAEYGVLFDSSGTVIERDQPIEKKPQPSPISYLRQPRDLLPGLVGVRDILRSAAVHNNIKVPSSLLKEKTR</sequence>
<dbReference type="RefSeq" id="XP_075083463.1">
    <property type="nucleotide sequence ID" value="XM_075227362.1"/>
</dbReference>
<protein>
    <submittedName>
        <fullName evidence="2">Uncharacterized protein LOC142167203</fullName>
    </submittedName>
</protein>
<gene>
    <name evidence="2" type="primary">LOC142167203</name>
</gene>
<keyword evidence="1" id="KW-1185">Reference proteome</keyword>
<evidence type="ECO:0000313" key="2">
    <source>
        <dbReference type="RefSeq" id="XP_075083463.1"/>
    </source>
</evidence>
<accession>A0AC58SEQ6</accession>
<reference evidence="2" key="2">
    <citation type="submission" date="2025-08" db="UniProtKB">
        <authorList>
            <consortium name="RefSeq"/>
        </authorList>
    </citation>
    <scope>IDENTIFICATION</scope>
    <source>
        <tissue evidence="2">Leaf</tissue>
    </source>
</reference>
<reference evidence="1" key="1">
    <citation type="journal article" date="2014" name="Nat. Commun.">
        <title>The tobacco genome sequence and its comparison with those of tomato and potato.</title>
        <authorList>
            <person name="Sierro N."/>
            <person name="Battey J.N."/>
            <person name="Ouadi S."/>
            <person name="Bakaher N."/>
            <person name="Bovet L."/>
            <person name="Willig A."/>
            <person name="Goepfert S."/>
            <person name="Peitsch M.C."/>
            <person name="Ivanov N.V."/>
        </authorList>
    </citation>
    <scope>NUCLEOTIDE SEQUENCE [LARGE SCALE GENOMIC DNA]</scope>
</reference>